<keyword evidence="4 8" id="KW-0479">Metal-binding</keyword>
<keyword evidence="7 8" id="KW-0411">Iron-sulfur</keyword>
<dbReference type="SUPFAM" id="SSF54862">
    <property type="entry name" value="4Fe-4S ferredoxins"/>
    <property type="match status" value="1"/>
</dbReference>
<evidence type="ECO:0000256" key="4">
    <source>
        <dbReference type="ARBA" id="ARBA00022723"/>
    </source>
</evidence>
<comment type="caution">
    <text evidence="10">The sequence shown here is derived from an EMBL/GenBank/DDBJ whole genome shotgun (WGS) entry which is preliminary data.</text>
</comment>
<evidence type="ECO:0000313" key="11">
    <source>
        <dbReference type="Proteomes" id="UP000005707"/>
    </source>
</evidence>
<dbReference type="OrthoDB" id="9801085at2"/>
<evidence type="ECO:0000259" key="9">
    <source>
        <dbReference type="PROSITE" id="PS51379"/>
    </source>
</evidence>
<dbReference type="RefSeq" id="WP_008825785.1">
    <property type="nucleotide sequence ID" value="NZ_AFNU02000003.1"/>
</dbReference>
<keyword evidence="6 8" id="KW-0408">Iron</keyword>
<keyword evidence="11" id="KW-1185">Reference proteome</keyword>
<dbReference type="PANTHER" id="PTHR39163">
    <property type="entry name" value="FERREDOXIN"/>
    <property type="match status" value="1"/>
</dbReference>
<comment type="cofactor">
    <cofactor evidence="1">
        <name>[4Fe-4S] cluster</name>
        <dbReference type="ChEBI" id="CHEBI:49883"/>
    </cofactor>
</comment>
<reference evidence="10 11" key="2">
    <citation type="journal article" date="2013" name="PLoS ONE">
        <title>INDIGO - INtegrated Data Warehouse of MIcrobial GenOmes with Examples from the Red Sea Extremophiles.</title>
        <authorList>
            <person name="Alam I."/>
            <person name="Antunes A."/>
            <person name="Kamau A.A."/>
            <person name="Ba Alawi W."/>
            <person name="Kalkatawi M."/>
            <person name="Stingl U."/>
            <person name="Bajic V.B."/>
        </authorList>
    </citation>
    <scope>NUCLEOTIDE SEQUENCE [LARGE SCALE GENOMIC DNA]</scope>
    <source>
        <strain evidence="10 11">SSD-17B</strain>
    </source>
</reference>
<evidence type="ECO:0000313" key="10">
    <source>
        <dbReference type="EMBL" id="ERJ12804.1"/>
    </source>
</evidence>
<dbReference type="EMBL" id="AFNU02000003">
    <property type="protein sequence ID" value="ERJ12804.1"/>
    <property type="molecule type" value="Genomic_DNA"/>
</dbReference>
<dbReference type="PANTHER" id="PTHR39163:SF1">
    <property type="entry name" value="FERREDOXIN"/>
    <property type="match status" value="1"/>
</dbReference>
<evidence type="ECO:0000256" key="3">
    <source>
        <dbReference type="ARBA" id="ARBA00022485"/>
    </source>
</evidence>
<protein>
    <recommendedName>
        <fullName evidence="8">Ferredoxin</fullName>
    </recommendedName>
</protein>
<name>F7Q187_9MOLU</name>
<evidence type="ECO:0000256" key="8">
    <source>
        <dbReference type="RuleBase" id="RU368020"/>
    </source>
</evidence>
<feature type="domain" description="4Fe-4S ferredoxin-type" evidence="9">
    <location>
        <begin position="3"/>
        <end position="31"/>
    </location>
</feature>
<dbReference type="InterPro" id="IPR017896">
    <property type="entry name" value="4Fe4S_Fe-S-bd"/>
</dbReference>
<dbReference type="Pfam" id="PF13370">
    <property type="entry name" value="Fer4_13"/>
    <property type="match status" value="1"/>
</dbReference>
<dbReference type="InterPro" id="IPR052395">
    <property type="entry name" value="ET_Ferredoxin"/>
</dbReference>
<keyword evidence="5 8" id="KW-0249">Electron transport</keyword>
<proteinExistence type="predicted"/>
<keyword evidence="3" id="KW-0004">4Fe-4S</keyword>
<dbReference type="Proteomes" id="UP000005707">
    <property type="component" value="Unassembled WGS sequence"/>
</dbReference>
<dbReference type="AlphaFoldDB" id="F7Q187"/>
<dbReference type="PRINTS" id="PR00352">
    <property type="entry name" value="3FE4SFRDOXIN"/>
</dbReference>
<reference evidence="10 11" key="1">
    <citation type="journal article" date="2011" name="J. Bacteriol.">
        <title>Genome sequence of Haloplasma contractile, an unusual contractile bacterium from a deep-sea anoxic brine lake.</title>
        <authorList>
            <person name="Antunes A."/>
            <person name="Alam I."/>
            <person name="El Dorry H."/>
            <person name="Siam R."/>
            <person name="Robertson A."/>
            <person name="Bajic V.B."/>
            <person name="Stingl U."/>
        </authorList>
    </citation>
    <scope>NUCLEOTIDE SEQUENCE [LARGE SCALE GENOMIC DNA]</scope>
    <source>
        <strain evidence="10 11">SSD-17B</strain>
    </source>
</reference>
<evidence type="ECO:0000256" key="2">
    <source>
        <dbReference type="ARBA" id="ARBA00022448"/>
    </source>
</evidence>
<dbReference type="InterPro" id="IPR001080">
    <property type="entry name" value="3Fe4S_ferredoxin"/>
</dbReference>
<organism evidence="10 11">
    <name type="scientific">Haloplasma contractile SSD-17B</name>
    <dbReference type="NCBI Taxonomy" id="1033810"/>
    <lineage>
        <taxon>Bacteria</taxon>
        <taxon>Bacillati</taxon>
        <taxon>Mycoplasmatota</taxon>
        <taxon>Mollicutes</taxon>
        <taxon>Haloplasmatales</taxon>
        <taxon>Haloplasmataceae</taxon>
        <taxon>Haloplasma</taxon>
    </lineage>
</organism>
<dbReference type="PROSITE" id="PS51379">
    <property type="entry name" value="4FE4S_FER_2"/>
    <property type="match status" value="1"/>
</dbReference>
<evidence type="ECO:0000256" key="6">
    <source>
        <dbReference type="ARBA" id="ARBA00023004"/>
    </source>
</evidence>
<comment type="function">
    <text evidence="8">Ferredoxins are iron-sulfur proteins that transfer electrons in a wide variety of metabolic reactions.</text>
</comment>
<evidence type="ECO:0000256" key="7">
    <source>
        <dbReference type="ARBA" id="ARBA00023014"/>
    </source>
</evidence>
<accession>F7Q187</accession>
<keyword evidence="2 8" id="KW-0813">Transport</keyword>
<dbReference type="GO" id="GO:0005506">
    <property type="term" value="F:iron ion binding"/>
    <property type="evidence" value="ECO:0007669"/>
    <property type="project" value="UniProtKB-UniRule"/>
</dbReference>
<sequence>MKIIVKIKESKCIKCGMCITYAPDYFDYDEDGYAKYIYYEYGYHMRGDEFDRDKINKTSDFCPVSCISTV</sequence>
<evidence type="ECO:0000256" key="5">
    <source>
        <dbReference type="ARBA" id="ARBA00022982"/>
    </source>
</evidence>
<dbReference type="InParanoid" id="F7Q187"/>
<dbReference type="Gene3D" id="3.30.70.20">
    <property type="match status" value="1"/>
</dbReference>
<dbReference type="GO" id="GO:0009055">
    <property type="term" value="F:electron transfer activity"/>
    <property type="evidence" value="ECO:0007669"/>
    <property type="project" value="UniProtKB-UniRule"/>
</dbReference>
<dbReference type="GO" id="GO:0051539">
    <property type="term" value="F:4 iron, 4 sulfur cluster binding"/>
    <property type="evidence" value="ECO:0007669"/>
    <property type="project" value="UniProtKB-KW"/>
</dbReference>
<gene>
    <name evidence="10" type="primary">fer</name>
    <name evidence="10" type="ORF">HLPCO_001144</name>
</gene>
<evidence type="ECO:0000256" key="1">
    <source>
        <dbReference type="ARBA" id="ARBA00001966"/>
    </source>
</evidence>
<dbReference type="STRING" id="1033810.HLPCO_001144"/>